<dbReference type="PANTHER" id="PTHR44757:SF10">
    <property type="entry name" value="MEMBRANE PROTEIN"/>
    <property type="match status" value="1"/>
</dbReference>
<reference evidence="5 6" key="1">
    <citation type="submission" date="2019-12" db="EMBL/GenBank/DDBJ databases">
        <title>Shinella granuli gen. nov., sp. nov., and proposal of the reclassification of Zoogloea ramigera ATCC 19623 as Shinella zoogloeoides sp. nov.</title>
        <authorList>
            <person name="Gao J."/>
        </authorList>
    </citation>
    <scope>NUCLEOTIDE SEQUENCE [LARGE SCALE GENOMIC DNA]</scope>
    <source>
        <strain evidence="5 6">DSM 287</strain>
    </source>
</reference>
<dbReference type="CDD" id="cd01948">
    <property type="entry name" value="EAL"/>
    <property type="match status" value="1"/>
</dbReference>
<dbReference type="InterPro" id="IPR001610">
    <property type="entry name" value="PAC"/>
</dbReference>
<dbReference type="SMART" id="SM00267">
    <property type="entry name" value="GGDEF"/>
    <property type="match status" value="1"/>
</dbReference>
<dbReference type="EMBL" id="WUML01000031">
    <property type="protein sequence ID" value="MXO02774.1"/>
    <property type="molecule type" value="Genomic_DNA"/>
</dbReference>
<dbReference type="Pfam" id="PF00990">
    <property type="entry name" value="GGDEF"/>
    <property type="match status" value="1"/>
</dbReference>
<dbReference type="InterPro" id="IPR000700">
    <property type="entry name" value="PAS-assoc_C"/>
</dbReference>
<dbReference type="InterPro" id="IPR035919">
    <property type="entry name" value="EAL_sf"/>
</dbReference>
<dbReference type="SMART" id="SM00086">
    <property type="entry name" value="PAC"/>
    <property type="match status" value="5"/>
</dbReference>
<feature type="domain" description="PAS" evidence="1">
    <location>
        <begin position="189"/>
        <end position="228"/>
    </location>
</feature>
<dbReference type="PANTHER" id="PTHR44757">
    <property type="entry name" value="DIGUANYLATE CYCLASE DGCP"/>
    <property type="match status" value="1"/>
</dbReference>
<dbReference type="NCBIfam" id="TIGR00254">
    <property type="entry name" value="GGDEF"/>
    <property type="match status" value="1"/>
</dbReference>
<feature type="domain" description="GGDEF" evidence="4">
    <location>
        <begin position="698"/>
        <end position="830"/>
    </location>
</feature>
<name>A0A6N8TNQ0_SHIZO</name>
<dbReference type="InterPro" id="IPR013656">
    <property type="entry name" value="PAS_4"/>
</dbReference>
<feature type="domain" description="PAC" evidence="2">
    <location>
        <begin position="248"/>
        <end position="300"/>
    </location>
</feature>
<evidence type="ECO:0000259" key="4">
    <source>
        <dbReference type="PROSITE" id="PS50887"/>
    </source>
</evidence>
<evidence type="ECO:0000313" key="5">
    <source>
        <dbReference type="EMBL" id="MXO02774.1"/>
    </source>
</evidence>
<dbReference type="Pfam" id="PF08448">
    <property type="entry name" value="PAS_4"/>
    <property type="match status" value="1"/>
</dbReference>
<dbReference type="InterPro" id="IPR029787">
    <property type="entry name" value="Nucleotide_cyclase"/>
</dbReference>
<feature type="domain" description="PAC" evidence="2">
    <location>
        <begin position="370"/>
        <end position="422"/>
    </location>
</feature>
<gene>
    <name evidence="5" type="ORF">GR156_20920</name>
</gene>
<dbReference type="AlphaFoldDB" id="A0A6N8TNQ0"/>
<dbReference type="NCBIfam" id="TIGR00229">
    <property type="entry name" value="sensory_box"/>
    <property type="match status" value="5"/>
</dbReference>
<dbReference type="SUPFAM" id="SSF55785">
    <property type="entry name" value="PYP-like sensor domain (PAS domain)"/>
    <property type="match status" value="5"/>
</dbReference>
<dbReference type="Gene3D" id="3.20.20.450">
    <property type="entry name" value="EAL domain"/>
    <property type="match status" value="1"/>
</dbReference>
<dbReference type="Gene3D" id="3.30.70.270">
    <property type="match status" value="1"/>
</dbReference>
<sequence>MARGIADWCHGSASGRCKGRQPSTNAGYSRPGLPCVWMDCEGMSAMDERRYDNTVAAELRALNQLFATVRYDRRGRINSANHRFVRLLGHELEDVVGSSAALFERPGATPLLQTGAWDRILDGETHREGRFWLTKTGQELWLDMTFVPIGIPSDDDFEVVQIISDLTDQQEKIADERGQIEAIGNSQAVIQFSLDGHVLDANTLFLETMGYSLSEVLGQHHSMFVDPDFASHQDYRDFWASLGRGEHQSGEYRRRHKSGRDVWLQAVYSPVLDLAGRPIKIVKFATDRTAEKLRQADYEWQINAIHKSNCVVTLGMNGTILDANDKFLDAVGFSLQEIAGRHHRILVDGAEAHGLAYNQFWHALRRGEHQSGLYKRVGKDGRQIWLQATYNPIFDANGVPSKVVKFASVVTEERLLQAEYQGQIAAINQAQCVISFALDGTVIDANDNFLELTGYRFGEVYGQHHSMFVSADAADSDEYRSFWRELGLGRHKAGEYKRIGKDGREIWLQATYNPILDMEGRPFKIVKYAVDVTAERLRQADYEGQIEAINKSQGVVELALDGIILAVNDNFLSTLGFERDDVVGKHHSELVEKSYAKSVEYSLFWETLRSGQYHAGLYKRLGNDGREIWIQASYNPILDLNGCPRKVIKYATDVTSNVALAEAFEDAKRQAHLDSGTSLPNRTKLVAFMETALASAAASMTVFYVDLDRFKPINDTHGHHVGDLVLGAVADRLRRAIRADHMVARVGGDEFVIAAPGMPAEAVERFCMKLMETVGAPIRHESGELTVGMSIGVAIAPMDGTTPDELLRAADTALYRSKQSGRGQFSYFAAEMNDKIMLQRKMTEDMRHSLTAGHFFLEYQPRFDTRARQMRSVEALVRWAHPERGRIPPCDFIPLAEQNGLIVPLGDWILDTACEAAANWSGIGVSVNVSPVQFRDTKFVDKVRDCLRRSGLKGELLELEITEGVLLEDAERAIEVLNELKAMGVKLAMDDFGTGYSSLSYLRNFPFDVIKIDRSFISDLGTRESARPIVQAILGLGRALGLSVTAEGVETNEQLALLTADHCSEIQGFLMSRPLSQAKISELIEKVPEITGEALLQTA</sequence>
<dbReference type="CDD" id="cd01949">
    <property type="entry name" value="GGDEF"/>
    <property type="match status" value="1"/>
</dbReference>
<feature type="domain" description="PAS" evidence="1">
    <location>
        <begin position="538"/>
        <end position="611"/>
    </location>
</feature>
<dbReference type="PROSITE" id="PS50887">
    <property type="entry name" value="GGDEF"/>
    <property type="match status" value="1"/>
</dbReference>
<dbReference type="InterPro" id="IPR000160">
    <property type="entry name" value="GGDEF_dom"/>
</dbReference>
<dbReference type="PROSITE" id="PS50113">
    <property type="entry name" value="PAC"/>
    <property type="match status" value="4"/>
</dbReference>
<dbReference type="Pfam" id="PF13426">
    <property type="entry name" value="PAS_9"/>
    <property type="match status" value="1"/>
</dbReference>
<dbReference type="Pfam" id="PF08447">
    <property type="entry name" value="PAS_3"/>
    <property type="match status" value="3"/>
</dbReference>
<feature type="domain" description="PAC" evidence="2">
    <location>
        <begin position="611"/>
        <end position="666"/>
    </location>
</feature>
<dbReference type="Pfam" id="PF00563">
    <property type="entry name" value="EAL"/>
    <property type="match status" value="1"/>
</dbReference>
<dbReference type="InterPro" id="IPR001633">
    <property type="entry name" value="EAL_dom"/>
</dbReference>
<evidence type="ECO:0000259" key="3">
    <source>
        <dbReference type="PROSITE" id="PS50883"/>
    </source>
</evidence>
<proteinExistence type="predicted"/>
<comment type="caution">
    <text evidence="5">The sequence shown here is derived from an EMBL/GenBank/DDBJ whole genome shotgun (WGS) entry which is preliminary data.</text>
</comment>
<feature type="domain" description="PAC" evidence="2">
    <location>
        <begin position="492"/>
        <end position="544"/>
    </location>
</feature>
<accession>A0A6N8TNQ0</accession>
<organism evidence="5 6">
    <name type="scientific">Shinella zoogloeoides</name>
    <name type="common">Crabtreella saccharophila</name>
    <dbReference type="NCBI Taxonomy" id="352475"/>
    <lineage>
        <taxon>Bacteria</taxon>
        <taxon>Pseudomonadati</taxon>
        <taxon>Pseudomonadota</taxon>
        <taxon>Alphaproteobacteria</taxon>
        <taxon>Hyphomicrobiales</taxon>
        <taxon>Rhizobiaceae</taxon>
        <taxon>Shinella</taxon>
    </lineage>
</organism>
<feature type="domain" description="EAL" evidence="3">
    <location>
        <begin position="839"/>
        <end position="1088"/>
    </location>
</feature>
<dbReference type="SUPFAM" id="SSF55073">
    <property type="entry name" value="Nucleotide cyclase"/>
    <property type="match status" value="1"/>
</dbReference>
<evidence type="ECO:0000313" key="6">
    <source>
        <dbReference type="Proteomes" id="UP000440304"/>
    </source>
</evidence>
<dbReference type="Gene3D" id="3.30.450.20">
    <property type="entry name" value="PAS domain"/>
    <property type="match status" value="5"/>
</dbReference>
<dbReference type="InterPro" id="IPR043128">
    <property type="entry name" value="Rev_trsase/Diguanyl_cyclase"/>
</dbReference>
<dbReference type="Proteomes" id="UP000440304">
    <property type="component" value="Unassembled WGS sequence"/>
</dbReference>
<evidence type="ECO:0000259" key="1">
    <source>
        <dbReference type="PROSITE" id="PS50112"/>
    </source>
</evidence>
<dbReference type="PROSITE" id="PS50883">
    <property type="entry name" value="EAL"/>
    <property type="match status" value="1"/>
</dbReference>
<dbReference type="InterPro" id="IPR013655">
    <property type="entry name" value="PAS_fold_3"/>
</dbReference>
<dbReference type="SMART" id="SM00052">
    <property type="entry name" value="EAL"/>
    <property type="match status" value="1"/>
</dbReference>
<dbReference type="InterPro" id="IPR035965">
    <property type="entry name" value="PAS-like_dom_sf"/>
</dbReference>
<dbReference type="InterPro" id="IPR052155">
    <property type="entry name" value="Biofilm_reg_signaling"/>
</dbReference>
<feature type="domain" description="PAS" evidence="1">
    <location>
        <begin position="72"/>
        <end position="104"/>
    </location>
</feature>
<protein>
    <submittedName>
        <fullName evidence="5">EAL domain-containing protein</fullName>
    </submittedName>
</protein>
<dbReference type="PROSITE" id="PS50112">
    <property type="entry name" value="PAS"/>
    <property type="match status" value="3"/>
</dbReference>
<dbReference type="CDD" id="cd00130">
    <property type="entry name" value="PAS"/>
    <property type="match status" value="5"/>
</dbReference>
<dbReference type="SUPFAM" id="SSF141868">
    <property type="entry name" value="EAL domain-like"/>
    <property type="match status" value="1"/>
</dbReference>
<dbReference type="SMART" id="SM00091">
    <property type="entry name" value="PAS"/>
    <property type="match status" value="5"/>
</dbReference>
<evidence type="ECO:0000259" key="2">
    <source>
        <dbReference type="PROSITE" id="PS50113"/>
    </source>
</evidence>
<dbReference type="InterPro" id="IPR000014">
    <property type="entry name" value="PAS"/>
</dbReference>